<dbReference type="AlphaFoldDB" id="A0A450WC23"/>
<dbReference type="InterPro" id="IPR015840">
    <property type="entry name" value="DNA_MeTrfase_ParB"/>
</dbReference>
<dbReference type="SMART" id="SM00470">
    <property type="entry name" value="ParB"/>
    <property type="match status" value="1"/>
</dbReference>
<dbReference type="PRINTS" id="PR00508">
    <property type="entry name" value="S21N4MTFRASE"/>
</dbReference>
<accession>A0A450WC23</accession>
<evidence type="ECO:0000259" key="4">
    <source>
        <dbReference type="SMART" id="SM00470"/>
    </source>
</evidence>
<dbReference type="InterPro" id="IPR050336">
    <property type="entry name" value="Chromosome_partition/occlusion"/>
</dbReference>
<dbReference type="GO" id="GO:0032259">
    <property type="term" value="P:methylation"/>
    <property type="evidence" value="ECO:0007669"/>
    <property type="project" value="UniProtKB-KW"/>
</dbReference>
<comment type="similarity">
    <text evidence="3">Belongs to the N(4)/N(6)-methyltransferase family.</text>
</comment>
<organism evidence="5">
    <name type="scientific">Candidatus Kentrum sp. LFY</name>
    <dbReference type="NCBI Taxonomy" id="2126342"/>
    <lineage>
        <taxon>Bacteria</taxon>
        <taxon>Pseudomonadati</taxon>
        <taxon>Pseudomonadota</taxon>
        <taxon>Gammaproteobacteria</taxon>
        <taxon>Candidatus Kentrum</taxon>
    </lineage>
</organism>
<protein>
    <recommendedName>
        <fullName evidence="3">Methyltransferase</fullName>
        <ecNumber evidence="3">2.1.1.-</ecNumber>
    </recommendedName>
</protein>
<evidence type="ECO:0000313" key="5">
    <source>
        <dbReference type="EMBL" id="VFK14592.1"/>
    </source>
</evidence>
<dbReference type="InterPro" id="IPR001091">
    <property type="entry name" value="RM_Methyltransferase"/>
</dbReference>
<name>A0A450WC23_9GAMM</name>
<dbReference type="GO" id="GO:0045881">
    <property type="term" value="P:positive regulation of sporulation resulting in formation of a cellular spore"/>
    <property type="evidence" value="ECO:0007669"/>
    <property type="project" value="TreeGrafter"/>
</dbReference>
<dbReference type="EMBL" id="CAADFN010000009">
    <property type="protein sequence ID" value="VFK14592.1"/>
    <property type="molecule type" value="Genomic_DNA"/>
</dbReference>
<dbReference type="SUPFAM" id="SSF53335">
    <property type="entry name" value="S-adenosyl-L-methionine-dependent methyltransferases"/>
    <property type="match status" value="1"/>
</dbReference>
<evidence type="ECO:0000256" key="3">
    <source>
        <dbReference type="RuleBase" id="RU362026"/>
    </source>
</evidence>
<dbReference type="GO" id="GO:0007059">
    <property type="term" value="P:chromosome segregation"/>
    <property type="evidence" value="ECO:0007669"/>
    <property type="project" value="TreeGrafter"/>
</dbReference>
<keyword evidence="2" id="KW-0808">Transferase</keyword>
<proteinExistence type="inferred from homology"/>
<gene>
    <name evidence="5" type="ORF">BECKLFY1418C_GA0070996_100950</name>
</gene>
<dbReference type="Gene3D" id="3.90.1530.10">
    <property type="entry name" value="Conserved hypothetical protein from pyrococcus furiosus pfu- 392566-001, ParB domain"/>
    <property type="match status" value="1"/>
</dbReference>
<dbReference type="Pfam" id="PF01555">
    <property type="entry name" value="N6_N4_Mtase"/>
    <property type="match status" value="1"/>
</dbReference>
<dbReference type="PANTHER" id="PTHR33375">
    <property type="entry name" value="CHROMOSOME-PARTITIONING PROTEIN PARB-RELATED"/>
    <property type="match status" value="1"/>
</dbReference>
<dbReference type="InterPro" id="IPR003115">
    <property type="entry name" value="ParB_N"/>
</dbReference>
<dbReference type="GO" id="GO:0005694">
    <property type="term" value="C:chromosome"/>
    <property type="evidence" value="ECO:0007669"/>
    <property type="project" value="TreeGrafter"/>
</dbReference>
<dbReference type="CDD" id="cd16403">
    <property type="entry name" value="ParB_N_like_MT"/>
    <property type="match status" value="1"/>
</dbReference>
<evidence type="ECO:0000256" key="1">
    <source>
        <dbReference type="ARBA" id="ARBA00022603"/>
    </source>
</evidence>
<keyword evidence="1 5" id="KW-0489">Methyltransferase</keyword>
<dbReference type="EC" id="2.1.1.-" evidence="3"/>
<feature type="domain" description="ParB-like N-terminal" evidence="4">
    <location>
        <begin position="7"/>
        <end position="93"/>
    </location>
</feature>
<dbReference type="InterPro" id="IPR036086">
    <property type="entry name" value="ParB/Sulfiredoxin_sf"/>
</dbReference>
<dbReference type="PANTHER" id="PTHR33375:SF1">
    <property type="entry name" value="CHROMOSOME-PARTITIONING PROTEIN PARB-RELATED"/>
    <property type="match status" value="1"/>
</dbReference>
<dbReference type="GO" id="GO:0008170">
    <property type="term" value="F:N-methyltransferase activity"/>
    <property type="evidence" value="ECO:0007669"/>
    <property type="project" value="InterPro"/>
</dbReference>
<reference evidence="5" key="1">
    <citation type="submission" date="2019-02" db="EMBL/GenBank/DDBJ databases">
        <authorList>
            <person name="Gruber-Vodicka R. H."/>
            <person name="Seah K. B. B."/>
        </authorList>
    </citation>
    <scope>NUCLEOTIDE SEQUENCE</scope>
    <source>
        <strain evidence="5">BECK_BY7</strain>
    </source>
</reference>
<dbReference type="Pfam" id="PF02195">
    <property type="entry name" value="ParB_N"/>
    <property type="match status" value="1"/>
</dbReference>
<dbReference type="InterPro" id="IPR002941">
    <property type="entry name" value="DNA_methylase_N4/N6"/>
</dbReference>
<sequence length="423" mass="47123">MNQLKVVYRSVEALIPYENNTRTHTEEQIGQVADSIREFGFTNPILVDGDNGIIAGHCRLKAAKEVGLREVPVIELAHLSDAQRRALIIADNKLAENAGWDEKKLCEEIERLLKEDGFDGETMGFSQSELDAILQSAEVVKGHTDEDEAPQTQEIAVSRPGDIWVLGSHRLMCGNATSGENVAALLGSVKPHLMVTDPPYGVSYNPEWRNDVMRADGSIVAARATGKVQNDDRADWREAWALFPGDVAYVWHGAIHSAEVFESLAAADFEIRSQIIWNKGRFVISRGHYHWGHEPCWYAVRKGRQGHWAGDRKQTTVWEVAHQKSETGHGTQKPVEVMRRPILNNSSPGQVVYEPFSGSGTTIIAAQSTGRICYAMEIDPLYVDVAVRRWQAHSLDKAKLDGTGSSFDDIARDRQIEREMSDV</sequence>
<dbReference type="SUPFAM" id="SSF110849">
    <property type="entry name" value="ParB/Sulfiredoxin"/>
    <property type="match status" value="1"/>
</dbReference>
<dbReference type="PIRSF" id="PIRSF036758">
    <property type="entry name" value="Aden_M_ParB"/>
    <property type="match status" value="1"/>
</dbReference>
<evidence type="ECO:0000256" key="2">
    <source>
        <dbReference type="ARBA" id="ARBA00022679"/>
    </source>
</evidence>
<dbReference type="Gene3D" id="3.40.50.150">
    <property type="entry name" value="Vaccinia Virus protein VP39"/>
    <property type="match status" value="1"/>
</dbReference>
<dbReference type="GO" id="GO:0003677">
    <property type="term" value="F:DNA binding"/>
    <property type="evidence" value="ECO:0007669"/>
    <property type="project" value="InterPro"/>
</dbReference>
<dbReference type="InterPro" id="IPR029063">
    <property type="entry name" value="SAM-dependent_MTases_sf"/>
</dbReference>